<dbReference type="EMBL" id="UYYB01018404">
    <property type="protein sequence ID" value="VDM70988.1"/>
    <property type="molecule type" value="Genomic_DNA"/>
</dbReference>
<accession>A0A3P7KU26</accession>
<evidence type="ECO:0000313" key="3">
    <source>
        <dbReference type="Proteomes" id="UP000270094"/>
    </source>
</evidence>
<organism evidence="2 3">
    <name type="scientific">Strongylus vulgaris</name>
    <name type="common">Blood worm</name>
    <dbReference type="NCBI Taxonomy" id="40348"/>
    <lineage>
        <taxon>Eukaryota</taxon>
        <taxon>Metazoa</taxon>
        <taxon>Ecdysozoa</taxon>
        <taxon>Nematoda</taxon>
        <taxon>Chromadorea</taxon>
        <taxon>Rhabditida</taxon>
        <taxon>Rhabditina</taxon>
        <taxon>Rhabditomorpha</taxon>
        <taxon>Strongyloidea</taxon>
        <taxon>Strongylidae</taxon>
        <taxon>Strongylus</taxon>
    </lineage>
</organism>
<feature type="region of interest" description="Disordered" evidence="1">
    <location>
        <begin position="37"/>
        <end position="63"/>
    </location>
</feature>
<dbReference type="AlphaFoldDB" id="A0A3P7KU26"/>
<evidence type="ECO:0000256" key="1">
    <source>
        <dbReference type="SAM" id="MobiDB-lite"/>
    </source>
</evidence>
<evidence type="ECO:0000313" key="2">
    <source>
        <dbReference type="EMBL" id="VDM70988.1"/>
    </source>
</evidence>
<reference evidence="2 3" key="1">
    <citation type="submission" date="2018-11" db="EMBL/GenBank/DDBJ databases">
        <authorList>
            <consortium name="Pathogen Informatics"/>
        </authorList>
    </citation>
    <scope>NUCLEOTIDE SEQUENCE [LARGE SCALE GENOMIC DNA]</scope>
</reference>
<proteinExistence type="predicted"/>
<dbReference type="Proteomes" id="UP000270094">
    <property type="component" value="Unassembled WGS sequence"/>
</dbReference>
<keyword evidence="3" id="KW-1185">Reference proteome</keyword>
<sequence length="98" mass="10607">MLSASVVFQKTSSGALRIVRSAFDVATVSGHVSVRNEAQGKRLNRTGGLGALGPSPDRSPCSPNVRDICKKTSPQLETFKFHFLILAKMFFMTESSFG</sequence>
<name>A0A3P7KU26_STRVU</name>
<gene>
    <name evidence="2" type="ORF">SVUK_LOCUS5986</name>
</gene>
<protein>
    <submittedName>
        <fullName evidence="2">Uncharacterized protein</fullName>
    </submittedName>
</protein>